<evidence type="ECO:0000256" key="1">
    <source>
        <dbReference type="SAM" id="MobiDB-lite"/>
    </source>
</evidence>
<dbReference type="EMBL" id="PPHD01059434">
    <property type="protein sequence ID" value="POI22311.1"/>
    <property type="molecule type" value="Genomic_DNA"/>
</dbReference>
<name>A0A2P4SDY1_BAMTH</name>
<sequence length="174" mass="20553">MFCNYLCSFVTSNLSLKEDRCENRKVKDNVFFFTEFVISLTASDEFLKNRIINLPESAVAGTHYTQDRFLQSLNNFREINVEDETVLNYFDELEIHPQFIDVAKYEDSENRFIVKEIIKAIGEPRNYGLTDEEKESLERKAAEECLAREAKEKAEQESREAEERAERIANWEEW</sequence>
<dbReference type="Proteomes" id="UP000237246">
    <property type="component" value="Unassembled WGS sequence"/>
</dbReference>
<dbReference type="SUPFAM" id="SSF52540">
    <property type="entry name" value="P-loop containing nucleoside triphosphate hydrolases"/>
    <property type="match status" value="1"/>
</dbReference>
<dbReference type="OrthoDB" id="10262413at2759"/>
<proteinExistence type="predicted"/>
<dbReference type="InterPro" id="IPR027417">
    <property type="entry name" value="P-loop_NTPase"/>
</dbReference>
<dbReference type="Gene3D" id="3.40.50.300">
    <property type="entry name" value="P-loop containing nucleotide triphosphate hydrolases"/>
    <property type="match status" value="1"/>
</dbReference>
<reference evidence="2 3" key="1">
    <citation type="submission" date="2018-01" db="EMBL/GenBank/DDBJ databases">
        <title>Comparison of the Chinese Bamboo Partridge and Red Junglefowl genome sequences highlights the importance of demography in genome evolution.</title>
        <authorList>
            <person name="Tiley G.P."/>
            <person name="Kimball R.T."/>
            <person name="Braun E.L."/>
            <person name="Burleigh J.G."/>
        </authorList>
    </citation>
    <scope>NUCLEOTIDE SEQUENCE [LARGE SCALE GENOMIC DNA]</scope>
    <source>
        <strain evidence="2">RTK389</strain>
        <tissue evidence="2">Blood</tissue>
    </source>
</reference>
<comment type="caution">
    <text evidence="2">The sequence shown here is derived from an EMBL/GenBank/DDBJ whole genome shotgun (WGS) entry which is preliminary data.</text>
</comment>
<feature type="non-terminal residue" evidence="2">
    <location>
        <position position="174"/>
    </location>
</feature>
<feature type="region of interest" description="Disordered" evidence="1">
    <location>
        <begin position="148"/>
        <end position="174"/>
    </location>
</feature>
<gene>
    <name evidence="2" type="ORF">CIB84_013942</name>
</gene>
<evidence type="ECO:0000313" key="2">
    <source>
        <dbReference type="EMBL" id="POI22311.1"/>
    </source>
</evidence>
<dbReference type="AlphaFoldDB" id="A0A2P4SDY1"/>
<evidence type="ECO:0000313" key="3">
    <source>
        <dbReference type="Proteomes" id="UP000237246"/>
    </source>
</evidence>
<protein>
    <submittedName>
        <fullName evidence="2">Uncharacterized protein</fullName>
    </submittedName>
</protein>
<organism evidence="2 3">
    <name type="scientific">Bambusicola thoracicus</name>
    <name type="common">Chinese bamboo-partridge</name>
    <name type="synonym">Perdix thoracica</name>
    <dbReference type="NCBI Taxonomy" id="9083"/>
    <lineage>
        <taxon>Eukaryota</taxon>
        <taxon>Metazoa</taxon>
        <taxon>Chordata</taxon>
        <taxon>Craniata</taxon>
        <taxon>Vertebrata</taxon>
        <taxon>Euteleostomi</taxon>
        <taxon>Archelosauria</taxon>
        <taxon>Archosauria</taxon>
        <taxon>Dinosauria</taxon>
        <taxon>Saurischia</taxon>
        <taxon>Theropoda</taxon>
        <taxon>Coelurosauria</taxon>
        <taxon>Aves</taxon>
        <taxon>Neognathae</taxon>
        <taxon>Galloanserae</taxon>
        <taxon>Galliformes</taxon>
        <taxon>Phasianidae</taxon>
        <taxon>Perdicinae</taxon>
        <taxon>Bambusicola</taxon>
    </lineage>
</organism>
<accession>A0A2P4SDY1</accession>
<keyword evidence="3" id="KW-1185">Reference proteome</keyword>